<dbReference type="SUPFAM" id="SSF53300">
    <property type="entry name" value="vWA-like"/>
    <property type="match status" value="1"/>
</dbReference>
<dbReference type="InterPro" id="IPR013694">
    <property type="entry name" value="VIT"/>
</dbReference>
<feature type="compositionally biased region" description="Polar residues" evidence="1">
    <location>
        <begin position="703"/>
        <end position="715"/>
    </location>
</feature>
<evidence type="ECO:0000256" key="1">
    <source>
        <dbReference type="SAM" id="MobiDB-lite"/>
    </source>
</evidence>
<dbReference type="PROSITE" id="PS51468">
    <property type="entry name" value="VIT"/>
    <property type="match status" value="1"/>
</dbReference>
<feature type="domain" description="VIT" evidence="2">
    <location>
        <begin position="1"/>
        <end position="138"/>
    </location>
</feature>
<dbReference type="PANTHER" id="PTHR46299">
    <property type="entry name" value="VON WILLEBRAND FACTOR A DOMAIN-CONTAINING PROTEIN 5B2-RELATED"/>
    <property type="match status" value="1"/>
</dbReference>
<feature type="compositionally biased region" description="Basic and acidic residues" evidence="1">
    <location>
        <begin position="597"/>
        <end position="608"/>
    </location>
</feature>
<organism evidence="3 4">
    <name type="scientific">Clytia hemisphaerica</name>
    <dbReference type="NCBI Taxonomy" id="252671"/>
    <lineage>
        <taxon>Eukaryota</taxon>
        <taxon>Metazoa</taxon>
        <taxon>Cnidaria</taxon>
        <taxon>Hydrozoa</taxon>
        <taxon>Hydroidolina</taxon>
        <taxon>Leptothecata</taxon>
        <taxon>Obeliida</taxon>
        <taxon>Clytiidae</taxon>
        <taxon>Clytia</taxon>
    </lineage>
</organism>
<feature type="compositionally biased region" description="Basic and acidic residues" evidence="1">
    <location>
        <begin position="877"/>
        <end position="886"/>
    </location>
</feature>
<dbReference type="RefSeq" id="XP_066920387.1">
    <property type="nucleotide sequence ID" value="XM_067064286.1"/>
</dbReference>
<dbReference type="OrthoDB" id="1729737at2759"/>
<dbReference type="Proteomes" id="UP000594262">
    <property type="component" value="Unplaced"/>
</dbReference>
<dbReference type="Pfam" id="PF13757">
    <property type="entry name" value="VIT_2"/>
    <property type="match status" value="1"/>
</dbReference>
<proteinExistence type="predicted"/>
<feature type="region of interest" description="Disordered" evidence="1">
    <location>
        <begin position="597"/>
        <end position="658"/>
    </location>
</feature>
<dbReference type="InterPro" id="IPR052627">
    <property type="entry name" value="VWA_domain-containing"/>
</dbReference>
<feature type="region of interest" description="Disordered" evidence="1">
    <location>
        <begin position="858"/>
        <end position="908"/>
    </location>
</feature>
<feature type="compositionally biased region" description="Low complexity" evidence="1">
    <location>
        <begin position="641"/>
        <end position="658"/>
    </location>
</feature>
<dbReference type="InterPro" id="IPR002035">
    <property type="entry name" value="VWF_A"/>
</dbReference>
<dbReference type="EnsemblMetazoa" id="CLYHEMT000474.1">
    <property type="protein sequence ID" value="CLYHEMP000474.1"/>
    <property type="gene ID" value="CLYHEMG000474"/>
</dbReference>
<dbReference type="Pfam" id="PF13768">
    <property type="entry name" value="VWA_3"/>
    <property type="match status" value="1"/>
</dbReference>
<feature type="compositionally biased region" description="Basic and acidic residues" evidence="1">
    <location>
        <begin position="678"/>
        <end position="693"/>
    </location>
</feature>
<accession>A0A7M5UJ85</accession>
<feature type="compositionally biased region" description="Polar residues" evidence="1">
    <location>
        <begin position="858"/>
        <end position="876"/>
    </location>
</feature>
<dbReference type="Gene3D" id="3.40.50.410">
    <property type="entry name" value="von Willebrand factor, type A domain"/>
    <property type="match status" value="1"/>
</dbReference>
<feature type="region of interest" description="Disordered" evidence="1">
    <location>
        <begin position="678"/>
        <end position="741"/>
    </location>
</feature>
<evidence type="ECO:0000313" key="3">
    <source>
        <dbReference type="EnsemblMetazoa" id="CLYHEMP000474.1"/>
    </source>
</evidence>
<name>A0A7M5UJ85_9CNID</name>
<sequence>MTGLLNRNTKKTLPLRKSSIRAEIKGFTARTTAVLTYYNDNRTEIEGLFKLPLDHTATIVEFEAIIDDHYIYTDVRDPKETVEKQIHHRTKNHQDGYFSISIGKILPMVVLHVQVTIVCEISALILGDALRYTLPQAFSPKVITADEFRNSKSNQAICTSTLGYSFNIEIEIEAPCLLYGVQSNTHPIQVDAPPLSQTGSKIVVSIPEDFQPNNEVFELLMFLCRPREPYIVIEEAKRISDEIEDEDRNPINSIMNNPILMLSYSPDIPTLTNDPCITAQQCGEFILIIDCSITENVGKVKESCILFLKSLPSNSYFNVISCGNEFHSLYPTSQAYKQTALDTATSFVLNLIFGVAKTGALKQPLKWVFEQKALDQKPKQIFILTKGKDNGDILLGTWHRTRNKEALARCFIFHLVEDEEQHHHHLERLATITRGKYITSFDHRLQQQMANCLMAAMQPVITDVNVSWILPDAYDVIYTPEKLPSVFLGERLNLYAILASKESAPGEKPSESVNSVKEFWFEDTDLFQEDFEVKQTHLPITNRDISPYSPAKSETVSKEGSLDYDSEVFLTEEEVRHLSSEIPFPKRSSIDRVQKWKVSKNPENHDIESDFEEDWQQSKQEKEPQHTSQHSLVRKKSSNDGNESVGSSNSYGSNRSSSSHFYPFPGFPTRMSSCRSIEARSPHVPKMTEEHFSFQEQNKLHSSKVSGSQVNLSDYSSDHHSSGHHSSGHHSGGGGIHKESNNLRPMARLTEALYAEKANTHLIDDSNESTIELMLENLVNEKRQKLLLWLREQEEMTQCSWPMNDYEKREYMEKQGWRDSGIGNRSSSDAHTSDIEEEIQTNRKKYFGSEEVISHQTNEVPKEIQQTQSQSVTEVHSTAREKEKLSRKNSSNKRAGSATPKSKPKLLHKVSISSNSSQFQKRKSKAKSMWNSIIEKVRSVGAIVSEKSGEATFKRSPYDIPSGLDEEQINQHPVLGKRSSAPQQEPIYETIDDFQPIETHQATSKTLFERKSDAPYIRPRSQGGYNSHIKTRPIIENSRTISTTSMFEIGKTEIGDIENLHLLPSQALIYLSGQCGEHAFKRIIPFQLEVDGVATGGETITSDTTVHQLAAKSIIHDLELQMEQDLEDHGKIYIKNLISEVSKAANVLSKYTTLVTIDDKSEHGDVLSSMQFDNQSSMSRYQPTDGCVVVGRRKSSTHDSVKIPLDSFTNYAKLLFHMFPDGSWKLNEQLAAILSVTMVNLIESCPFKSLLRKDEFERTNSIHQSIWATSLALAWLQSTCESYKEEWQLAATKSQYWLIKQGLPKGLALKDLTIIAENTLKTLNTWVPQRKTSAYWN</sequence>
<dbReference type="GeneID" id="136807685"/>
<feature type="region of interest" description="Disordered" evidence="1">
    <location>
        <begin position="817"/>
        <end position="837"/>
    </location>
</feature>
<keyword evidence="4" id="KW-1185">Reference proteome</keyword>
<reference evidence="3" key="1">
    <citation type="submission" date="2021-01" db="UniProtKB">
        <authorList>
            <consortium name="EnsemblMetazoa"/>
        </authorList>
    </citation>
    <scope>IDENTIFICATION</scope>
</reference>
<protein>
    <recommendedName>
        <fullName evidence="2">VIT domain-containing protein</fullName>
    </recommendedName>
</protein>
<evidence type="ECO:0000259" key="2">
    <source>
        <dbReference type="PROSITE" id="PS51468"/>
    </source>
</evidence>
<dbReference type="InterPro" id="IPR036465">
    <property type="entry name" value="vWFA_dom_sf"/>
</dbReference>
<evidence type="ECO:0000313" key="4">
    <source>
        <dbReference type="Proteomes" id="UP000594262"/>
    </source>
</evidence>
<dbReference type="PANTHER" id="PTHR46299:SF4">
    <property type="entry name" value="VON WILLEBRAND FACTOR A DOMAIN-CONTAINING PROTEIN 5B1-LIKE"/>
    <property type="match status" value="1"/>
</dbReference>